<keyword evidence="5 7" id="KW-0472">Membrane</keyword>
<evidence type="ECO:0000256" key="4">
    <source>
        <dbReference type="ARBA" id="ARBA00022989"/>
    </source>
</evidence>
<reference evidence="8 9" key="1">
    <citation type="submission" date="2015-09" db="EMBL/GenBank/DDBJ databases">
        <title>Sorangium comparison.</title>
        <authorList>
            <person name="Zaburannyi N."/>
            <person name="Bunk B."/>
            <person name="Overmann J."/>
            <person name="Mueller R."/>
        </authorList>
    </citation>
    <scope>NUCLEOTIDE SEQUENCE [LARGE SCALE GENOMIC DNA]</scope>
    <source>
        <strain evidence="8 9">So ce836</strain>
    </source>
</reference>
<proteinExistence type="inferred from homology"/>
<dbReference type="PANTHER" id="PTHR21716">
    <property type="entry name" value="TRANSMEMBRANE PROTEIN"/>
    <property type="match status" value="1"/>
</dbReference>
<feature type="compositionally biased region" description="Pro residues" evidence="6">
    <location>
        <begin position="10"/>
        <end position="33"/>
    </location>
</feature>
<comment type="similarity">
    <text evidence="2">Belongs to the autoinducer-2 exporter (AI-2E) (TC 2.A.86) family.</text>
</comment>
<dbReference type="RefSeq" id="WP_129577951.1">
    <property type="nucleotide sequence ID" value="NZ_CP012672.1"/>
</dbReference>
<evidence type="ECO:0000256" key="7">
    <source>
        <dbReference type="SAM" id="Phobius"/>
    </source>
</evidence>
<keyword evidence="4 7" id="KW-1133">Transmembrane helix</keyword>
<dbReference type="Pfam" id="PF01594">
    <property type="entry name" value="AI-2E_transport"/>
    <property type="match status" value="1"/>
</dbReference>
<dbReference type="InterPro" id="IPR002549">
    <property type="entry name" value="AI-2E-like"/>
</dbReference>
<name>A0A4P2QWM4_SORCE</name>
<feature type="transmembrane region" description="Helical" evidence="7">
    <location>
        <begin position="168"/>
        <end position="201"/>
    </location>
</feature>
<evidence type="ECO:0000313" key="8">
    <source>
        <dbReference type="EMBL" id="AUX34815.1"/>
    </source>
</evidence>
<evidence type="ECO:0000256" key="5">
    <source>
        <dbReference type="ARBA" id="ARBA00023136"/>
    </source>
</evidence>
<dbReference type="AlphaFoldDB" id="A0A4P2QWM4"/>
<evidence type="ECO:0000256" key="6">
    <source>
        <dbReference type="SAM" id="MobiDB-lite"/>
    </source>
</evidence>
<evidence type="ECO:0000313" key="9">
    <source>
        <dbReference type="Proteomes" id="UP000295497"/>
    </source>
</evidence>
<feature type="transmembrane region" description="Helical" evidence="7">
    <location>
        <begin position="237"/>
        <end position="257"/>
    </location>
</feature>
<organism evidence="8 9">
    <name type="scientific">Sorangium cellulosum</name>
    <name type="common">Polyangium cellulosum</name>
    <dbReference type="NCBI Taxonomy" id="56"/>
    <lineage>
        <taxon>Bacteria</taxon>
        <taxon>Pseudomonadati</taxon>
        <taxon>Myxococcota</taxon>
        <taxon>Polyangia</taxon>
        <taxon>Polyangiales</taxon>
        <taxon>Polyangiaceae</taxon>
        <taxon>Sorangium</taxon>
    </lineage>
</organism>
<gene>
    <name evidence="8" type="ORF">SOCE836_069920</name>
</gene>
<evidence type="ECO:0008006" key="10">
    <source>
        <dbReference type="Google" id="ProtNLM"/>
    </source>
</evidence>
<comment type="subcellular location">
    <subcellularLocation>
        <location evidence="1">Membrane</location>
        <topology evidence="1">Multi-pass membrane protein</topology>
    </subcellularLocation>
</comment>
<evidence type="ECO:0000256" key="1">
    <source>
        <dbReference type="ARBA" id="ARBA00004141"/>
    </source>
</evidence>
<dbReference type="Proteomes" id="UP000295497">
    <property type="component" value="Chromosome"/>
</dbReference>
<dbReference type="GO" id="GO:0016020">
    <property type="term" value="C:membrane"/>
    <property type="evidence" value="ECO:0007669"/>
    <property type="project" value="UniProtKB-SubCell"/>
</dbReference>
<keyword evidence="3 7" id="KW-0812">Transmembrane</keyword>
<dbReference type="EMBL" id="CP012672">
    <property type="protein sequence ID" value="AUX34815.1"/>
    <property type="molecule type" value="Genomic_DNA"/>
</dbReference>
<evidence type="ECO:0000256" key="2">
    <source>
        <dbReference type="ARBA" id="ARBA00009773"/>
    </source>
</evidence>
<feature type="transmembrane region" description="Helical" evidence="7">
    <location>
        <begin position="43"/>
        <end position="70"/>
    </location>
</feature>
<feature type="transmembrane region" description="Helical" evidence="7">
    <location>
        <begin position="90"/>
        <end position="109"/>
    </location>
</feature>
<sequence length="384" mass="40148">MADPLRPDASGPPPSSEMRAPAPPPTAVLPAAPPEPARERRALAVLAIAAVAAMVWITHPVGIGILLGTLNAFTMQPFYERMRARGRRPAVAAAIAVGLSSIVIVAVLAGISSLLVGRGVVLAGALIAALSPGAPARERVVEWTRRLEPLGLRADDLPARLRDAAADLAARAAGIAAFVASASFSALLGFFFVSMTTYFVLRHWTSLARRAEDVLPLHPRHTRALLDEFRVVGRTTLLGTVLTGIAQGFLAAIGFLITGMPEAAFFGAATAVASLIPAVGTLLVWVPAGVYLILTDHIAMGIVELAWGALVVGGISDYVIRPRLVGRGSSMPALFTFGALFGGVETFGLIGLLLGPLVMALAISTLRIYVAETKGRRSEGEARR</sequence>
<dbReference type="PANTHER" id="PTHR21716:SF4">
    <property type="entry name" value="TRANSMEMBRANE PROTEIN 245"/>
    <property type="match status" value="1"/>
</dbReference>
<evidence type="ECO:0000256" key="3">
    <source>
        <dbReference type="ARBA" id="ARBA00022692"/>
    </source>
</evidence>
<feature type="transmembrane region" description="Helical" evidence="7">
    <location>
        <begin position="291"/>
        <end position="312"/>
    </location>
</feature>
<accession>A0A4P2QWM4</accession>
<feature type="transmembrane region" description="Helical" evidence="7">
    <location>
        <begin position="264"/>
        <end position="285"/>
    </location>
</feature>
<feature type="region of interest" description="Disordered" evidence="6">
    <location>
        <begin position="1"/>
        <end position="33"/>
    </location>
</feature>
<protein>
    <recommendedName>
        <fullName evidence="10">AI-2E family transporter</fullName>
    </recommendedName>
</protein>